<dbReference type="OrthoDB" id="1262115at2"/>
<evidence type="ECO:0000313" key="2">
    <source>
        <dbReference type="Proteomes" id="UP000028703"/>
    </source>
</evidence>
<organism evidence="1 2">
    <name type="scientific">Chryseobacterium luteum</name>
    <dbReference type="NCBI Taxonomy" id="421531"/>
    <lineage>
        <taxon>Bacteria</taxon>
        <taxon>Pseudomonadati</taxon>
        <taxon>Bacteroidota</taxon>
        <taxon>Flavobacteriia</taxon>
        <taxon>Flavobacteriales</taxon>
        <taxon>Weeksellaceae</taxon>
        <taxon>Chryseobacterium group</taxon>
        <taxon>Chryseobacterium</taxon>
    </lineage>
</organism>
<dbReference type="RefSeq" id="WP_034700822.1">
    <property type="nucleotide sequence ID" value="NZ_JPRO01000001.1"/>
</dbReference>
<gene>
    <name evidence="1" type="ORF">IX38_00415</name>
</gene>
<keyword evidence="2" id="KW-1185">Reference proteome</keyword>
<evidence type="ECO:0000313" key="1">
    <source>
        <dbReference type="EMBL" id="KFF09016.1"/>
    </source>
</evidence>
<protein>
    <submittedName>
        <fullName evidence="1">Uncharacterized protein</fullName>
    </submittedName>
</protein>
<comment type="caution">
    <text evidence="1">The sequence shown here is derived from an EMBL/GenBank/DDBJ whole genome shotgun (WGS) entry which is preliminary data.</text>
</comment>
<dbReference type="Proteomes" id="UP000028703">
    <property type="component" value="Unassembled WGS sequence"/>
</dbReference>
<dbReference type="EMBL" id="JPRO01000001">
    <property type="protein sequence ID" value="KFF09016.1"/>
    <property type="molecule type" value="Genomic_DNA"/>
</dbReference>
<dbReference type="eggNOG" id="ENOG5030MYC">
    <property type="taxonomic scope" value="Bacteria"/>
</dbReference>
<proteinExistence type="predicted"/>
<sequence>MIQIITNAKGFNQSFEDFTRDRKTRYTAFNDEIQVIPKSILNKFDRLIFDDESLSKNEIFDLKQNIENKIKELLSTRIPEPDIRTKIEFLGQIIGLNYTPFGKNIQDLRIDKLFRAYKICEECLEENKPVYLSISENEN</sequence>
<reference evidence="1 2" key="1">
    <citation type="submission" date="2014-07" db="EMBL/GenBank/DDBJ databases">
        <title>Genome of Chryseobacterium luteum DSM 18605.</title>
        <authorList>
            <person name="Stropko S.J."/>
            <person name="Pipes S.E."/>
            <person name="Newman J.D."/>
        </authorList>
    </citation>
    <scope>NUCLEOTIDE SEQUENCE [LARGE SCALE GENOMIC DNA]</scope>
    <source>
        <strain evidence="1 2">DSM 18605</strain>
    </source>
</reference>
<name>A0A085ZX52_9FLAO</name>
<dbReference type="AlphaFoldDB" id="A0A085ZX52"/>
<accession>A0A085ZX52</accession>